<dbReference type="SUPFAM" id="SSF54695">
    <property type="entry name" value="POZ domain"/>
    <property type="match status" value="1"/>
</dbReference>
<dbReference type="GO" id="GO:0016567">
    <property type="term" value="P:protein ubiquitination"/>
    <property type="evidence" value="ECO:0007669"/>
    <property type="project" value="InterPro"/>
</dbReference>
<keyword evidence="5" id="KW-1185">Reference proteome</keyword>
<proteinExistence type="predicted"/>
<evidence type="ECO:0000313" key="4">
    <source>
        <dbReference type="EMBL" id="KAK1613593.1"/>
    </source>
</evidence>
<gene>
    <name evidence="4" type="ORF">QYE76_019110</name>
</gene>
<evidence type="ECO:0000259" key="3">
    <source>
        <dbReference type="PROSITE" id="PS50097"/>
    </source>
</evidence>
<dbReference type="Gene3D" id="2.60.210.10">
    <property type="entry name" value="Apoptosis, Tumor Necrosis Factor Receptor Associated Protein 2, Chain A"/>
    <property type="match status" value="1"/>
</dbReference>
<comment type="pathway">
    <text evidence="1">Protein modification; protein ubiquitination.</text>
</comment>
<dbReference type="InterPro" id="IPR002083">
    <property type="entry name" value="MATH/TRAF_dom"/>
</dbReference>
<feature type="region of interest" description="Disordered" evidence="2">
    <location>
        <begin position="118"/>
        <end position="169"/>
    </location>
</feature>
<feature type="compositionally biased region" description="Low complexity" evidence="2">
    <location>
        <begin position="127"/>
        <end position="139"/>
    </location>
</feature>
<dbReference type="AlphaFoldDB" id="A0AAD8VQY7"/>
<dbReference type="InterPro" id="IPR000210">
    <property type="entry name" value="BTB/POZ_dom"/>
</dbReference>
<protein>
    <recommendedName>
        <fullName evidence="3">BTB domain-containing protein</fullName>
    </recommendedName>
</protein>
<comment type="caution">
    <text evidence="4">The sequence shown here is derived from an EMBL/GenBank/DDBJ whole genome shotgun (WGS) entry which is preliminary data.</text>
</comment>
<dbReference type="Proteomes" id="UP001231189">
    <property type="component" value="Unassembled WGS sequence"/>
</dbReference>
<reference evidence="4" key="1">
    <citation type="submission" date="2023-07" db="EMBL/GenBank/DDBJ databases">
        <title>A chromosome-level genome assembly of Lolium multiflorum.</title>
        <authorList>
            <person name="Chen Y."/>
            <person name="Copetti D."/>
            <person name="Kolliker R."/>
            <person name="Studer B."/>
        </authorList>
    </citation>
    <scope>NUCLEOTIDE SEQUENCE</scope>
    <source>
        <strain evidence="4">02402/16</strain>
        <tissue evidence="4">Leaf</tissue>
    </source>
</reference>
<name>A0AAD8VQY7_LOLMU</name>
<feature type="region of interest" description="Disordered" evidence="2">
    <location>
        <begin position="366"/>
        <end position="410"/>
    </location>
</feature>
<evidence type="ECO:0000313" key="5">
    <source>
        <dbReference type="Proteomes" id="UP001231189"/>
    </source>
</evidence>
<dbReference type="PANTHER" id="PTHR26379:SF295">
    <property type="entry name" value="OS10G0429651 PROTEIN"/>
    <property type="match status" value="1"/>
</dbReference>
<dbReference type="Gene3D" id="3.30.710.10">
    <property type="entry name" value="Potassium Channel Kv1.1, Chain A"/>
    <property type="match status" value="1"/>
</dbReference>
<dbReference type="InterPro" id="IPR045005">
    <property type="entry name" value="BPM1-6"/>
</dbReference>
<dbReference type="InterPro" id="IPR011333">
    <property type="entry name" value="SKP1/BTB/POZ_sf"/>
</dbReference>
<dbReference type="PANTHER" id="PTHR26379">
    <property type="entry name" value="BTB/POZ AND MATH DOMAIN-CONTAINING PROTEIN 1"/>
    <property type="match status" value="1"/>
</dbReference>
<feature type="compositionally biased region" description="Basic and acidic residues" evidence="2">
    <location>
        <begin position="378"/>
        <end position="394"/>
    </location>
</feature>
<dbReference type="InterPro" id="IPR008974">
    <property type="entry name" value="TRAF-like"/>
</dbReference>
<dbReference type="PROSITE" id="PS50097">
    <property type="entry name" value="BTB"/>
    <property type="match status" value="1"/>
</dbReference>
<organism evidence="4 5">
    <name type="scientific">Lolium multiflorum</name>
    <name type="common">Italian ryegrass</name>
    <name type="synonym">Lolium perenne subsp. multiflorum</name>
    <dbReference type="NCBI Taxonomy" id="4521"/>
    <lineage>
        <taxon>Eukaryota</taxon>
        <taxon>Viridiplantae</taxon>
        <taxon>Streptophyta</taxon>
        <taxon>Embryophyta</taxon>
        <taxon>Tracheophyta</taxon>
        <taxon>Spermatophyta</taxon>
        <taxon>Magnoliopsida</taxon>
        <taxon>Liliopsida</taxon>
        <taxon>Poales</taxon>
        <taxon>Poaceae</taxon>
        <taxon>BOP clade</taxon>
        <taxon>Pooideae</taxon>
        <taxon>Poodae</taxon>
        <taxon>Poeae</taxon>
        <taxon>Poeae Chloroplast Group 2 (Poeae type)</taxon>
        <taxon>Loliodinae</taxon>
        <taxon>Loliinae</taxon>
        <taxon>Lolium</taxon>
    </lineage>
</organism>
<accession>A0AAD8VQY7</accession>
<dbReference type="EMBL" id="JAUUTY010000006">
    <property type="protein sequence ID" value="KAK1613593.1"/>
    <property type="molecule type" value="Genomic_DNA"/>
</dbReference>
<dbReference type="Pfam" id="PF00651">
    <property type="entry name" value="BTB"/>
    <property type="match status" value="1"/>
</dbReference>
<feature type="domain" description="BTB" evidence="3">
    <location>
        <begin position="290"/>
        <end position="352"/>
    </location>
</feature>
<evidence type="ECO:0000256" key="1">
    <source>
        <dbReference type="ARBA" id="ARBA00004906"/>
    </source>
</evidence>
<dbReference type="CDD" id="cd00121">
    <property type="entry name" value="MATH"/>
    <property type="match status" value="1"/>
</dbReference>
<dbReference type="SMART" id="SM00225">
    <property type="entry name" value="BTB"/>
    <property type="match status" value="1"/>
</dbReference>
<evidence type="ECO:0000256" key="2">
    <source>
        <dbReference type="SAM" id="MobiDB-lite"/>
    </source>
</evidence>
<sequence length="436" mass="48229">MNTTPPTSANIQQLLQNDAPGGRTTQVAPPSSDLGDPDLGFPPEQHEWVDAGCDDDAFKKVTTCDAAIARQDQSRSTVFTGSHSSQLAECSAEASKDDAFDKVTTPIDAAIIRQDRDRSSVLTGCHNTPNSTSTGSSPPEINVGSRDPPPQIPKRPSTSGEEEDATADPEAAALTPCYGDFISFFLCLRRDGDDGVEGGIEAKFEFSFIDQVEKQKPRYIRAGRKLNFSFKDWGVSKFIKRDGLERSAHLKANCFTIRCDIMVCKDLNTQDVDDDVHQHFDHLLKNKVGADVTFEVSGETFVAHRCVLAARSKVFMAQLFGPMTEGTTSTVIQIKDMEAKVFVALLSFIYTDSFPKLNLDINVDEERRQDEEEEQNEEEKGQGKVEEGQDKEQGQDEEEAQDEERGQEEHVMWQLTDMICSGSSPYVKVGCLTTYV</sequence>
<dbReference type="Pfam" id="PF22486">
    <property type="entry name" value="MATH_2"/>
    <property type="match status" value="1"/>
</dbReference>
<dbReference type="SUPFAM" id="SSF49599">
    <property type="entry name" value="TRAF domain-like"/>
    <property type="match status" value="1"/>
</dbReference>
<feature type="region of interest" description="Disordered" evidence="2">
    <location>
        <begin position="18"/>
        <end position="47"/>
    </location>
</feature>